<reference evidence="3 4" key="1">
    <citation type="submission" date="2016-10" db="EMBL/GenBank/DDBJ databases">
        <authorList>
            <person name="de Groot N.N."/>
        </authorList>
    </citation>
    <scope>NUCLEOTIDE SEQUENCE [LARGE SCALE GENOMIC DNA]</scope>
    <source>
        <strain evidence="3 4">DSM 44908</strain>
    </source>
</reference>
<accession>A0A1I0U2T6</accession>
<dbReference type="EMBL" id="FOJN01000012">
    <property type="protein sequence ID" value="SFA58147.1"/>
    <property type="molecule type" value="Genomic_DNA"/>
</dbReference>
<sequence>MAAGILRTVFTPPRRPFSGPSFAAVAVLAVLVSVLAGCSLIAPVEPAPGSPPASALDDLLARVAVVPERPDVPGYQRSCKQGDGCVFGPAWTDDHDGPGGHDGCGTRDNVLALSLTDVQFRPGTNDCVVVAGTLADPYSGEVLPFTKQNANEVQIDHVYPLAAAWDMGAAAWPLETRIRFANDLDVNLMAVSGAENQAKSDKTPADWLPPDPAYHCFYVGRYLTAAVSYGLPVTAADRDAMAAVSEGCP</sequence>
<dbReference type="Proteomes" id="UP000182054">
    <property type="component" value="Unassembled WGS sequence"/>
</dbReference>
<keyword evidence="1" id="KW-0812">Transmembrane</keyword>
<evidence type="ECO:0000313" key="3">
    <source>
        <dbReference type="EMBL" id="SFA58147.1"/>
    </source>
</evidence>
<feature type="domain" description="GmrSD restriction endonucleases C-terminal" evidence="2">
    <location>
        <begin position="106"/>
        <end position="243"/>
    </location>
</feature>
<gene>
    <name evidence="3" type="ORF">SAMN05444374_11237</name>
</gene>
<dbReference type="InterPro" id="IPR011089">
    <property type="entry name" value="GmrSD_C"/>
</dbReference>
<organism evidence="3 4">
    <name type="scientific">Rhodococcoides kroppenstedtii</name>
    <dbReference type="NCBI Taxonomy" id="293050"/>
    <lineage>
        <taxon>Bacteria</taxon>
        <taxon>Bacillati</taxon>
        <taxon>Actinomycetota</taxon>
        <taxon>Actinomycetes</taxon>
        <taxon>Mycobacteriales</taxon>
        <taxon>Nocardiaceae</taxon>
        <taxon>Rhodococcoides</taxon>
    </lineage>
</organism>
<evidence type="ECO:0000313" key="4">
    <source>
        <dbReference type="Proteomes" id="UP000182054"/>
    </source>
</evidence>
<name>A0A1I0U2T6_9NOCA</name>
<dbReference type="PANTHER" id="PTHR24094">
    <property type="entry name" value="SECRETED PROTEIN"/>
    <property type="match status" value="1"/>
</dbReference>
<dbReference type="AlphaFoldDB" id="A0A1I0U2T6"/>
<proteinExistence type="predicted"/>
<protein>
    <recommendedName>
        <fullName evidence="2">GmrSD restriction endonucleases C-terminal domain-containing protein</fullName>
    </recommendedName>
</protein>
<keyword evidence="1" id="KW-1133">Transmembrane helix</keyword>
<dbReference type="PANTHER" id="PTHR24094:SF15">
    <property type="entry name" value="AMP-DEPENDENT SYNTHETASE_LIGASE DOMAIN-CONTAINING PROTEIN-RELATED"/>
    <property type="match status" value="1"/>
</dbReference>
<evidence type="ECO:0000256" key="1">
    <source>
        <dbReference type="SAM" id="Phobius"/>
    </source>
</evidence>
<keyword evidence="1" id="KW-0472">Membrane</keyword>
<dbReference type="Pfam" id="PF07510">
    <property type="entry name" value="GmrSD_C"/>
    <property type="match status" value="1"/>
</dbReference>
<evidence type="ECO:0000259" key="2">
    <source>
        <dbReference type="Pfam" id="PF07510"/>
    </source>
</evidence>
<feature type="transmembrane region" description="Helical" evidence="1">
    <location>
        <begin position="21"/>
        <end position="42"/>
    </location>
</feature>